<dbReference type="Proteomes" id="UP000315901">
    <property type="component" value="Unassembled WGS sequence"/>
</dbReference>
<dbReference type="RefSeq" id="WP_140591759.1">
    <property type="nucleotide sequence ID" value="NZ_VFRR01000074.1"/>
</dbReference>
<evidence type="ECO:0000313" key="2">
    <source>
        <dbReference type="Proteomes" id="UP000315901"/>
    </source>
</evidence>
<dbReference type="OrthoDB" id="3233388at2"/>
<sequence>MTLTFRLLGFFENDDLVILTHGFQKKSQKTPKREIALAQARRSDYLRRMNHE</sequence>
<dbReference type="AlphaFoldDB" id="A0A501W636"/>
<evidence type="ECO:0000313" key="1">
    <source>
        <dbReference type="EMBL" id="TPE45059.1"/>
    </source>
</evidence>
<gene>
    <name evidence="1" type="ORF">FJM67_16735</name>
</gene>
<dbReference type="EMBL" id="VFRR01000074">
    <property type="protein sequence ID" value="TPE45059.1"/>
    <property type="molecule type" value="Genomic_DNA"/>
</dbReference>
<organism evidence="1 2">
    <name type="scientific">Maribrevibacterium harenarium</name>
    <dbReference type="NCBI Taxonomy" id="2589817"/>
    <lineage>
        <taxon>Bacteria</taxon>
        <taxon>Pseudomonadati</taxon>
        <taxon>Pseudomonadota</taxon>
        <taxon>Gammaproteobacteria</taxon>
        <taxon>Oceanospirillales</taxon>
        <taxon>Oceanospirillaceae</taxon>
        <taxon>Maribrevibacterium</taxon>
    </lineage>
</organism>
<keyword evidence="2" id="KW-1185">Reference proteome</keyword>
<protein>
    <submittedName>
        <fullName evidence="1">Uncharacterized protein</fullName>
    </submittedName>
</protein>
<accession>A0A501W636</accession>
<dbReference type="InterPro" id="IPR009241">
    <property type="entry name" value="HigB-like"/>
</dbReference>
<comment type="caution">
    <text evidence="1">The sequence shown here is derived from an EMBL/GenBank/DDBJ whole genome shotgun (WGS) entry which is preliminary data.</text>
</comment>
<proteinExistence type="predicted"/>
<name>A0A501W636_9GAMM</name>
<reference evidence="1 2" key="1">
    <citation type="submission" date="2019-06" db="EMBL/GenBank/DDBJ databases">
        <title>A novel bacterium of genus Marinomonas, isolated from coastal sand.</title>
        <authorList>
            <person name="Huang H."/>
            <person name="Mo K."/>
            <person name="Hu Y."/>
        </authorList>
    </citation>
    <scope>NUCLEOTIDE SEQUENCE [LARGE SCALE GENOMIC DNA]</scope>
    <source>
        <strain evidence="1 2">HB171799</strain>
    </source>
</reference>
<dbReference type="Pfam" id="PF05973">
    <property type="entry name" value="Gp49"/>
    <property type="match status" value="1"/>
</dbReference>